<sequence>MHPRPPNTTNIAAHINVNGAQLKSVDTFSYLGSNLSRSTKIDDEVTHRITKARQAFGCIQNIAWNRHGLHLNPKFKMFNAVIISTLLYGADTWTIYQKQAHNLNHFHLSCLRSILKLR</sequence>
<dbReference type="PANTHER" id="PTHR47027:SF26">
    <property type="entry name" value="REVERSE TRANSCRIPTASE DOMAIN-CONTAINING PROTEIN"/>
    <property type="match status" value="1"/>
</dbReference>
<keyword evidence="2" id="KW-1185">Reference proteome</keyword>
<dbReference type="PANTHER" id="PTHR47027">
    <property type="entry name" value="REVERSE TRANSCRIPTASE DOMAIN-CONTAINING PROTEIN"/>
    <property type="match status" value="1"/>
</dbReference>
<proteinExistence type="predicted"/>
<organism evidence="3">
    <name type="scientific">Schistocephalus solidus</name>
    <name type="common">Tapeworm</name>
    <dbReference type="NCBI Taxonomy" id="70667"/>
    <lineage>
        <taxon>Eukaryota</taxon>
        <taxon>Metazoa</taxon>
        <taxon>Spiralia</taxon>
        <taxon>Lophotrochozoa</taxon>
        <taxon>Platyhelminthes</taxon>
        <taxon>Cestoda</taxon>
        <taxon>Eucestoda</taxon>
        <taxon>Diphyllobothriidea</taxon>
        <taxon>Diphyllobothriidae</taxon>
        <taxon>Schistocephalus</taxon>
    </lineage>
</organism>
<dbReference type="WBParaSite" id="SSLN_0001126001-mRNA-1">
    <property type="protein sequence ID" value="SSLN_0001126001-mRNA-1"/>
    <property type="gene ID" value="SSLN_0001126001"/>
</dbReference>
<name>A0A183T2Y9_SCHSO</name>
<evidence type="ECO:0000313" key="3">
    <source>
        <dbReference type="WBParaSite" id="SSLN_0001126001-mRNA-1"/>
    </source>
</evidence>
<protein>
    <submittedName>
        <fullName evidence="3">Reverse transcriptase domain-containing protein</fullName>
    </submittedName>
</protein>
<dbReference type="Proteomes" id="UP000275846">
    <property type="component" value="Unassembled WGS sequence"/>
</dbReference>
<reference evidence="1 2" key="2">
    <citation type="submission" date="2018-11" db="EMBL/GenBank/DDBJ databases">
        <authorList>
            <consortium name="Pathogen Informatics"/>
        </authorList>
    </citation>
    <scope>NUCLEOTIDE SEQUENCE [LARGE SCALE GENOMIC DNA]</scope>
    <source>
        <strain evidence="1 2">NST_G2</strain>
    </source>
</reference>
<evidence type="ECO:0000313" key="2">
    <source>
        <dbReference type="Proteomes" id="UP000275846"/>
    </source>
</evidence>
<gene>
    <name evidence="1" type="ORF">SSLN_LOCUS10837</name>
</gene>
<dbReference type="OrthoDB" id="425014at2759"/>
<accession>A0A183T2Y9</accession>
<dbReference type="AlphaFoldDB" id="A0A183T2Y9"/>
<reference evidence="3" key="1">
    <citation type="submission" date="2016-06" db="UniProtKB">
        <authorList>
            <consortium name="WormBaseParasite"/>
        </authorList>
    </citation>
    <scope>IDENTIFICATION</scope>
</reference>
<evidence type="ECO:0000313" key="1">
    <source>
        <dbReference type="EMBL" id="VDL97222.1"/>
    </source>
</evidence>
<dbReference type="EMBL" id="UYSU01036121">
    <property type="protein sequence ID" value="VDL97222.1"/>
    <property type="molecule type" value="Genomic_DNA"/>
</dbReference>